<keyword evidence="2" id="KW-1185">Reference proteome</keyword>
<sequence>MWSCDEDAQVEVVEAQVTPELGMHVAKFEDTIVADENQEGPDLRDVTTKSDHAHIHTLRSQVEIAKVVDHDPACFHACYHDQAHGIATGQKRVHG</sequence>
<protein>
    <submittedName>
        <fullName evidence="1">Uncharacterized protein</fullName>
    </submittedName>
</protein>
<dbReference type="EMBL" id="JAUESC010000380">
    <property type="protein sequence ID" value="KAK0593451.1"/>
    <property type="molecule type" value="Genomic_DNA"/>
</dbReference>
<dbReference type="Proteomes" id="UP001168877">
    <property type="component" value="Unassembled WGS sequence"/>
</dbReference>
<dbReference type="AlphaFoldDB" id="A0AA39SIA4"/>
<name>A0AA39SIA4_ACESA</name>
<reference evidence="1" key="1">
    <citation type="journal article" date="2022" name="Plant J.">
        <title>Strategies of tolerance reflected in two North American maple genomes.</title>
        <authorList>
            <person name="McEvoy S.L."/>
            <person name="Sezen U.U."/>
            <person name="Trouern-Trend A."/>
            <person name="McMahon S.M."/>
            <person name="Schaberg P.G."/>
            <person name="Yang J."/>
            <person name="Wegrzyn J.L."/>
            <person name="Swenson N.G."/>
        </authorList>
    </citation>
    <scope>NUCLEOTIDE SEQUENCE</scope>
    <source>
        <strain evidence="1">NS2018</strain>
    </source>
</reference>
<evidence type="ECO:0000313" key="1">
    <source>
        <dbReference type="EMBL" id="KAK0593451.1"/>
    </source>
</evidence>
<proteinExistence type="predicted"/>
<accession>A0AA39SIA4</accession>
<comment type="caution">
    <text evidence="1">The sequence shown here is derived from an EMBL/GenBank/DDBJ whole genome shotgun (WGS) entry which is preliminary data.</text>
</comment>
<organism evidence="1 2">
    <name type="scientific">Acer saccharum</name>
    <name type="common">Sugar maple</name>
    <dbReference type="NCBI Taxonomy" id="4024"/>
    <lineage>
        <taxon>Eukaryota</taxon>
        <taxon>Viridiplantae</taxon>
        <taxon>Streptophyta</taxon>
        <taxon>Embryophyta</taxon>
        <taxon>Tracheophyta</taxon>
        <taxon>Spermatophyta</taxon>
        <taxon>Magnoliopsida</taxon>
        <taxon>eudicotyledons</taxon>
        <taxon>Gunneridae</taxon>
        <taxon>Pentapetalae</taxon>
        <taxon>rosids</taxon>
        <taxon>malvids</taxon>
        <taxon>Sapindales</taxon>
        <taxon>Sapindaceae</taxon>
        <taxon>Hippocastanoideae</taxon>
        <taxon>Acereae</taxon>
        <taxon>Acer</taxon>
    </lineage>
</organism>
<gene>
    <name evidence="1" type="ORF">LWI29_036879</name>
</gene>
<reference evidence="1" key="2">
    <citation type="submission" date="2023-06" db="EMBL/GenBank/DDBJ databases">
        <authorList>
            <person name="Swenson N.G."/>
            <person name="Wegrzyn J.L."/>
            <person name="Mcevoy S.L."/>
        </authorList>
    </citation>
    <scope>NUCLEOTIDE SEQUENCE</scope>
    <source>
        <strain evidence="1">NS2018</strain>
        <tissue evidence="1">Leaf</tissue>
    </source>
</reference>
<evidence type="ECO:0000313" key="2">
    <source>
        <dbReference type="Proteomes" id="UP001168877"/>
    </source>
</evidence>